<gene>
    <name evidence="2" type="ORF">BDZ90DRAFT_257442</name>
</gene>
<dbReference type="Proteomes" id="UP000245884">
    <property type="component" value="Unassembled WGS sequence"/>
</dbReference>
<evidence type="ECO:0000259" key="1">
    <source>
        <dbReference type="PROSITE" id="PS50848"/>
    </source>
</evidence>
<sequence>MQSEAYPAGSPLQAPLVVPDEPCPDGYLENHWKGDLERGWRTFEDLMSGQEDRWQDLGERAGVRRSVFNNGQALHPHELECTRGVSFFDNVQALDVFSCIYNPGFRLIWDHRIKEASILQRFSQAEFLFYMVIRGIGPIYWPRDYIGIEGVRFYKPNGQVVTDHIPSECNCIDVIWTSVDNPPSGPQEGKVRGRLNIAAYRIQNCGNGCDVTFMISLTLSAPIPAYIRRMLVAECPLSLARLRDSIPTFGVCPYVVDEQSCLVIQRHFWDAESRKSHMRAFSIKPGTIVIMLDTKRMYPSGIMMPTIEGPGSHSVSVQEAITGDRLFVHVDQTGIRQNWTLSFEPRDKDPEPDASGNWW</sequence>
<dbReference type="InterPro" id="IPR023393">
    <property type="entry name" value="START-like_dom_sf"/>
</dbReference>
<proteinExistence type="predicted"/>
<dbReference type="GO" id="GO:0005737">
    <property type="term" value="C:cytoplasm"/>
    <property type="evidence" value="ECO:0007669"/>
    <property type="project" value="UniProtKB-ARBA"/>
</dbReference>
<dbReference type="OrthoDB" id="196858at2759"/>
<dbReference type="AlphaFoldDB" id="A0A316UYS1"/>
<dbReference type="Gene3D" id="3.30.530.20">
    <property type="match status" value="1"/>
</dbReference>
<protein>
    <submittedName>
        <fullName evidence="2">Bet v1-like protein</fullName>
    </submittedName>
</protein>
<dbReference type="InterPro" id="IPR051213">
    <property type="entry name" value="START_lipid_transfer"/>
</dbReference>
<dbReference type="PANTHER" id="PTHR19308:SF54">
    <property type="entry name" value="START DOMAIN-CONTAINING PROTEIN"/>
    <property type="match status" value="1"/>
</dbReference>
<organism evidence="2 3">
    <name type="scientific">Jaminaea rosea</name>
    <dbReference type="NCBI Taxonomy" id="1569628"/>
    <lineage>
        <taxon>Eukaryota</taxon>
        <taxon>Fungi</taxon>
        <taxon>Dikarya</taxon>
        <taxon>Basidiomycota</taxon>
        <taxon>Ustilaginomycotina</taxon>
        <taxon>Exobasidiomycetes</taxon>
        <taxon>Microstromatales</taxon>
        <taxon>Microstromatales incertae sedis</taxon>
        <taxon>Jaminaea</taxon>
    </lineage>
</organism>
<dbReference type="InterPro" id="IPR002913">
    <property type="entry name" value="START_lipid-bd_dom"/>
</dbReference>
<dbReference type="PANTHER" id="PTHR19308">
    <property type="entry name" value="PHOSPHATIDYLCHOLINE TRANSFER PROTEIN"/>
    <property type="match status" value="1"/>
</dbReference>
<dbReference type="SUPFAM" id="SSF55961">
    <property type="entry name" value="Bet v1-like"/>
    <property type="match status" value="1"/>
</dbReference>
<evidence type="ECO:0000313" key="3">
    <source>
        <dbReference type="Proteomes" id="UP000245884"/>
    </source>
</evidence>
<dbReference type="PROSITE" id="PS50848">
    <property type="entry name" value="START"/>
    <property type="match status" value="1"/>
</dbReference>
<name>A0A316UYS1_9BASI</name>
<accession>A0A316UYS1</accession>
<reference evidence="2 3" key="1">
    <citation type="journal article" date="2018" name="Mol. Biol. Evol.">
        <title>Broad Genomic Sampling Reveals a Smut Pathogenic Ancestry of the Fungal Clade Ustilaginomycotina.</title>
        <authorList>
            <person name="Kijpornyongpan T."/>
            <person name="Mondo S.J."/>
            <person name="Barry K."/>
            <person name="Sandor L."/>
            <person name="Lee J."/>
            <person name="Lipzen A."/>
            <person name="Pangilinan J."/>
            <person name="LaButti K."/>
            <person name="Hainaut M."/>
            <person name="Henrissat B."/>
            <person name="Grigoriev I.V."/>
            <person name="Spatafora J.W."/>
            <person name="Aime M.C."/>
        </authorList>
    </citation>
    <scope>NUCLEOTIDE SEQUENCE [LARGE SCALE GENOMIC DNA]</scope>
    <source>
        <strain evidence="2 3">MCA 5214</strain>
    </source>
</reference>
<dbReference type="EMBL" id="KZ819662">
    <property type="protein sequence ID" value="PWN30362.1"/>
    <property type="molecule type" value="Genomic_DNA"/>
</dbReference>
<dbReference type="GeneID" id="37029780"/>
<dbReference type="RefSeq" id="XP_025364974.1">
    <property type="nucleotide sequence ID" value="XM_025507957.1"/>
</dbReference>
<evidence type="ECO:0000313" key="2">
    <source>
        <dbReference type="EMBL" id="PWN30362.1"/>
    </source>
</evidence>
<dbReference type="Pfam" id="PF01852">
    <property type="entry name" value="START"/>
    <property type="match status" value="1"/>
</dbReference>
<feature type="domain" description="START" evidence="1">
    <location>
        <begin position="46"/>
        <end position="232"/>
    </location>
</feature>
<keyword evidence="3" id="KW-1185">Reference proteome</keyword>
<dbReference type="GO" id="GO:0008289">
    <property type="term" value="F:lipid binding"/>
    <property type="evidence" value="ECO:0007669"/>
    <property type="project" value="InterPro"/>
</dbReference>